<dbReference type="EMBL" id="CADCTF010000104">
    <property type="protein sequence ID" value="CAA9249422.1"/>
    <property type="molecule type" value="Genomic_DNA"/>
</dbReference>
<evidence type="ECO:0008006" key="3">
    <source>
        <dbReference type="Google" id="ProtNLM"/>
    </source>
</evidence>
<dbReference type="AlphaFoldDB" id="A0A6J4IDV1"/>
<accession>A0A6J4IDV1</accession>
<feature type="region of interest" description="Disordered" evidence="1">
    <location>
        <begin position="322"/>
        <end position="348"/>
    </location>
</feature>
<protein>
    <recommendedName>
        <fullName evidence="3">Glycosyltransferase 2-like domain-containing protein</fullName>
    </recommendedName>
</protein>
<organism evidence="2">
    <name type="scientific">uncultured Acidimicrobiales bacterium</name>
    <dbReference type="NCBI Taxonomy" id="310071"/>
    <lineage>
        <taxon>Bacteria</taxon>
        <taxon>Bacillati</taxon>
        <taxon>Actinomycetota</taxon>
        <taxon>Acidimicrobiia</taxon>
        <taxon>Acidimicrobiales</taxon>
        <taxon>environmental samples</taxon>
    </lineage>
</organism>
<proteinExistence type="predicted"/>
<evidence type="ECO:0000313" key="2">
    <source>
        <dbReference type="EMBL" id="CAA9249422.1"/>
    </source>
</evidence>
<dbReference type="SUPFAM" id="SSF53448">
    <property type="entry name" value="Nucleotide-diphospho-sugar transferases"/>
    <property type="match status" value="1"/>
</dbReference>
<sequence>MPPGLDVTYVLPIRSSEPASAELGLYLRWLSHHVEVIAVDGSAPDVFAAQGEAWGPRVHHVPPAGAYQFQSGKVRGVHTGIDLARCDKVIVADDDVRWTLAQLASAAELLDDAELVRPQNAFSPLPWHARWDTGRTLLNRVFGGDHGGTVALRRDWFRRAGGYDGNTLFENLELERTIAAVGGRVVVALDLVVTRHPPSTPHFVGQRVRQAYDELARPRRLVAQLSMLPLLGLLVASRRWRALGAVPLIAVAVAETGRRRRGGRAAYPATAALWSVPWLAERAITSWLALGSRVLFGGVRWGDVRLRKAASSERRLREQLAHRVAAPGAPTPGGTGSHDDGLEPLPTT</sequence>
<reference evidence="2" key="1">
    <citation type="submission" date="2020-02" db="EMBL/GenBank/DDBJ databases">
        <authorList>
            <person name="Meier V. D."/>
        </authorList>
    </citation>
    <scope>NUCLEOTIDE SEQUENCE</scope>
    <source>
        <strain evidence="2">AVDCRST_MAG50</strain>
    </source>
</reference>
<dbReference type="Gene3D" id="3.90.550.10">
    <property type="entry name" value="Spore Coat Polysaccharide Biosynthesis Protein SpsA, Chain A"/>
    <property type="match status" value="1"/>
</dbReference>
<gene>
    <name evidence="2" type="ORF">AVDCRST_MAG50-2512</name>
</gene>
<name>A0A6J4IDV1_9ACTN</name>
<evidence type="ECO:0000256" key="1">
    <source>
        <dbReference type="SAM" id="MobiDB-lite"/>
    </source>
</evidence>
<dbReference type="InterPro" id="IPR029044">
    <property type="entry name" value="Nucleotide-diphossugar_trans"/>
</dbReference>